<comment type="similarity">
    <text evidence="2">Belongs to the RLP family.</text>
</comment>
<dbReference type="InterPro" id="IPR055414">
    <property type="entry name" value="LRR_R13L4/SHOC2-like"/>
</dbReference>
<evidence type="ECO:0000256" key="12">
    <source>
        <dbReference type="SAM" id="SignalP"/>
    </source>
</evidence>
<proteinExistence type="inferred from homology"/>
<dbReference type="PANTHER" id="PTHR48061:SF46">
    <property type="entry name" value="LEUCINE-RICH REPEAT-CONTAINING N-TERMINAL PLANT-TYPE DOMAIN-CONTAINING PROTEIN"/>
    <property type="match status" value="1"/>
</dbReference>
<dbReference type="InterPro" id="IPR032675">
    <property type="entry name" value="LRR_dom_sf"/>
</dbReference>
<organism evidence="15 16">
    <name type="scientific">Punica granatum</name>
    <name type="common">Pomegranate</name>
    <dbReference type="NCBI Taxonomy" id="22663"/>
    <lineage>
        <taxon>Eukaryota</taxon>
        <taxon>Viridiplantae</taxon>
        <taxon>Streptophyta</taxon>
        <taxon>Embryophyta</taxon>
        <taxon>Tracheophyta</taxon>
        <taxon>Spermatophyta</taxon>
        <taxon>Magnoliopsida</taxon>
        <taxon>eudicotyledons</taxon>
        <taxon>Gunneridae</taxon>
        <taxon>Pentapetalae</taxon>
        <taxon>rosids</taxon>
        <taxon>malvids</taxon>
        <taxon>Myrtales</taxon>
        <taxon>Lythraceae</taxon>
        <taxon>Punica</taxon>
    </lineage>
</organism>
<evidence type="ECO:0000256" key="3">
    <source>
        <dbReference type="ARBA" id="ARBA00022475"/>
    </source>
</evidence>
<protein>
    <recommendedName>
        <fullName evidence="17">Leucine-rich repeat-containing N-terminal plant-type domain-containing protein</fullName>
    </recommendedName>
</protein>
<evidence type="ECO:0000259" key="13">
    <source>
        <dbReference type="Pfam" id="PF08263"/>
    </source>
</evidence>
<evidence type="ECO:0000256" key="8">
    <source>
        <dbReference type="ARBA" id="ARBA00022989"/>
    </source>
</evidence>
<evidence type="ECO:0000256" key="1">
    <source>
        <dbReference type="ARBA" id="ARBA00004251"/>
    </source>
</evidence>
<dbReference type="Pfam" id="PF23598">
    <property type="entry name" value="LRR_14"/>
    <property type="match status" value="1"/>
</dbReference>
<evidence type="ECO:0000256" key="2">
    <source>
        <dbReference type="ARBA" id="ARBA00009592"/>
    </source>
</evidence>
<comment type="caution">
    <text evidence="15">The sequence shown here is derived from an EMBL/GenBank/DDBJ whole genome shotgun (WGS) entry which is preliminary data.</text>
</comment>
<keyword evidence="8" id="KW-1133">Transmembrane helix</keyword>
<dbReference type="SUPFAM" id="SSF52058">
    <property type="entry name" value="L domain-like"/>
    <property type="match status" value="1"/>
</dbReference>
<dbReference type="Pfam" id="PF08263">
    <property type="entry name" value="LRRNT_2"/>
    <property type="match status" value="2"/>
</dbReference>
<feature type="domain" description="Disease resistance R13L4/SHOC-2-like LRR" evidence="14">
    <location>
        <begin position="91"/>
        <end position="217"/>
    </location>
</feature>
<comment type="subcellular location">
    <subcellularLocation>
        <location evidence="1">Cell membrane</location>
        <topology evidence="1">Single-pass type I membrane protein</topology>
    </subcellularLocation>
</comment>
<dbReference type="InterPro" id="IPR001611">
    <property type="entry name" value="Leu-rich_rpt"/>
</dbReference>
<evidence type="ECO:0000256" key="10">
    <source>
        <dbReference type="ARBA" id="ARBA00023170"/>
    </source>
</evidence>
<keyword evidence="10" id="KW-0675">Receptor</keyword>
<accession>A0A218X5T9</accession>
<keyword evidence="4" id="KW-0433">Leucine-rich repeat</keyword>
<keyword evidence="3" id="KW-1003">Cell membrane</keyword>
<keyword evidence="6 12" id="KW-0732">Signal</keyword>
<evidence type="ECO:0000256" key="5">
    <source>
        <dbReference type="ARBA" id="ARBA00022692"/>
    </source>
</evidence>
<dbReference type="InterPro" id="IPR013210">
    <property type="entry name" value="LRR_N_plant-typ"/>
</dbReference>
<evidence type="ECO:0000256" key="9">
    <source>
        <dbReference type="ARBA" id="ARBA00023136"/>
    </source>
</evidence>
<evidence type="ECO:0000256" key="4">
    <source>
        <dbReference type="ARBA" id="ARBA00022614"/>
    </source>
</evidence>
<name>A0A218X5T9_PUNGR</name>
<evidence type="ECO:0008006" key="17">
    <source>
        <dbReference type="Google" id="ProtNLM"/>
    </source>
</evidence>
<evidence type="ECO:0000259" key="14">
    <source>
        <dbReference type="Pfam" id="PF23598"/>
    </source>
</evidence>
<dbReference type="PANTHER" id="PTHR48061">
    <property type="entry name" value="LEUCINE-RICH REPEAT RECEPTOR PROTEIN KINASE EMS1-LIKE-RELATED"/>
    <property type="match status" value="1"/>
</dbReference>
<dbReference type="FunFam" id="3.80.10.10:FF:000400">
    <property type="entry name" value="Nuclear pore complex protein NUP107"/>
    <property type="match status" value="1"/>
</dbReference>
<reference evidence="16" key="1">
    <citation type="journal article" date="2017" name="Plant J.">
        <title>The pomegranate (Punica granatum L.) genome and the genomics of punicalagin biosynthesis.</title>
        <authorList>
            <person name="Qin G."/>
            <person name="Xu C."/>
            <person name="Ming R."/>
            <person name="Tang H."/>
            <person name="Guyot R."/>
            <person name="Kramer E.M."/>
            <person name="Hu Y."/>
            <person name="Yi X."/>
            <person name="Qi Y."/>
            <person name="Xu X."/>
            <person name="Gao Z."/>
            <person name="Pan H."/>
            <person name="Jian J."/>
            <person name="Tian Y."/>
            <person name="Yue Z."/>
            <person name="Xu Y."/>
        </authorList>
    </citation>
    <scope>NUCLEOTIDE SEQUENCE [LARGE SCALE GENOMIC DNA]</scope>
    <source>
        <strain evidence="16">cv. Dabenzi</strain>
    </source>
</reference>
<feature type="domain" description="Leucine-rich repeat-containing N-terminal plant-type" evidence="13">
    <location>
        <begin position="25"/>
        <end position="82"/>
    </location>
</feature>
<evidence type="ECO:0000256" key="6">
    <source>
        <dbReference type="ARBA" id="ARBA00022729"/>
    </source>
</evidence>
<evidence type="ECO:0000313" key="16">
    <source>
        <dbReference type="Proteomes" id="UP000197138"/>
    </source>
</evidence>
<dbReference type="Pfam" id="PF00560">
    <property type="entry name" value="LRR_1"/>
    <property type="match status" value="1"/>
</dbReference>
<keyword evidence="5" id="KW-0812">Transmembrane</keyword>
<dbReference type="EMBL" id="MTKT01002229">
    <property type="protein sequence ID" value="OWM80327.1"/>
    <property type="molecule type" value="Genomic_DNA"/>
</dbReference>
<keyword evidence="9" id="KW-0472">Membrane</keyword>
<evidence type="ECO:0000256" key="11">
    <source>
        <dbReference type="ARBA" id="ARBA00023180"/>
    </source>
</evidence>
<evidence type="ECO:0000256" key="7">
    <source>
        <dbReference type="ARBA" id="ARBA00022737"/>
    </source>
</evidence>
<feature type="chain" id="PRO_5013188550" description="Leucine-rich repeat-containing N-terminal plant-type domain-containing protein" evidence="12">
    <location>
        <begin position="20"/>
        <end position="425"/>
    </location>
</feature>
<dbReference type="PRINTS" id="PR00019">
    <property type="entry name" value="LEURICHRPT"/>
</dbReference>
<dbReference type="InterPro" id="IPR046956">
    <property type="entry name" value="RLP23-like"/>
</dbReference>
<gene>
    <name evidence="15" type="ORF">CDL15_Pgr019607</name>
</gene>
<dbReference type="InterPro" id="IPR003591">
    <property type="entry name" value="Leu-rich_rpt_typical-subtyp"/>
</dbReference>
<feature type="signal peptide" evidence="12">
    <location>
        <begin position="1"/>
        <end position="19"/>
    </location>
</feature>
<dbReference type="AlphaFoldDB" id="A0A218X5T9"/>
<dbReference type="SMART" id="SM00369">
    <property type="entry name" value="LRR_TYP"/>
    <property type="match status" value="6"/>
</dbReference>
<dbReference type="Gene3D" id="3.80.10.10">
    <property type="entry name" value="Ribonuclease Inhibitor"/>
    <property type="match status" value="2"/>
</dbReference>
<keyword evidence="7" id="KW-0677">Repeat</keyword>
<dbReference type="Proteomes" id="UP000197138">
    <property type="component" value="Unassembled WGS sequence"/>
</dbReference>
<sequence>MFVYLFPLLFHLLTGASHSVPRCREDERSALMQLKQSLKEGPEYCSRFDIEPWGDDKKLESWQLEGGQEGSNCCTWSGVQCDGRTNHVIGLDLSQACIYGSINSSSSLFRLVHLENLDLSFNNFNFSPIPPEIGSLWRLTMLDLSANVLTGEIPSSFSNLTRLSYLDLSVNQLTGQIPSFLGKIYKLSELYLHGNQFTAQIPSSFQNLTQLSILDLSQNQLTGHIPSFLGNLSQLSILDLSLNQLTGQIPSFVWNLTQISQAKSIDRYLNVYGNNLSGDLHLGMFSGLQGLMALVLSFNDFTLLPEPNASESYPLLRSLAHASLCHESESSALLELKQSFQEDSAYCFPSSDDYRMLKSWSETKEGGNCCMWDGVKCDEQSGHGIVLALSSACLRGSIDFNSSLFGLVHLQHQARSMRVPYSHTA</sequence>
<keyword evidence="11" id="KW-0325">Glycoprotein</keyword>
<evidence type="ECO:0000313" key="15">
    <source>
        <dbReference type="EMBL" id="OWM80327.1"/>
    </source>
</evidence>
<dbReference type="GO" id="GO:0005886">
    <property type="term" value="C:plasma membrane"/>
    <property type="evidence" value="ECO:0007669"/>
    <property type="project" value="UniProtKB-SubCell"/>
</dbReference>
<feature type="domain" description="Leucine-rich repeat-containing N-terminal plant-type" evidence="13">
    <location>
        <begin position="327"/>
        <end position="378"/>
    </location>
</feature>